<feature type="compositionally biased region" description="Polar residues" evidence="1">
    <location>
        <begin position="45"/>
        <end position="67"/>
    </location>
</feature>
<evidence type="ECO:0000313" key="2">
    <source>
        <dbReference type="EMBL" id="KAF2815780.1"/>
    </source>
</evidence>
<evidence type="ECO:0000313" key="3">
    <source>
        <dbReference type="Proteomes" id="UP000504636"/>
    </source>
</evidence>
<dbReference type="AlphaFoldDB" id="A0A6A6Z417"/>
<reference evidence="4" key="2">
    <citation type="submission" date="2020-04" db="EMBL/GenBank/DDBJ databases">
        <authorList>
            <consortium name="NCBI Genome Project"/>
        </authorList>
    </citation>
    <scope>NUCLEOTIDE SEQUENCE</scope>
    <source>
        <strain evidence="4">CBS 304.34</strain>
    </source>
</reference>
<organism evidence="2">
    <name type="scientific">Mytilinidion resinicola</name>
    <dbReference type="NCBI Taxonomy" id="574789"/>
    <lineage>
        <taxon>Eukaryota</taxon>
        <taxon>Fungi</taxon>
        <taxon>Dikarya</taxon>
        <taxon>Ascomycota</taxon>
        <taxon>Pezizomycotina</taxon>
        <taxon>Dothideomycetes</taxon>
        <taxon>Pleosporomycetidae</taxon>
        <taxon>Mytilinidiales</taxon>
        <taxon>Mytilinidiaceae</taxon>
        <taxon>Mytilinidion</taxon>
    </lineage>
</organism>
<evidence type="ECO:0000313" key="4">
    <source>
        <dbReference type="RefSeq" id="XP_033582744.1"/>
    </source>
</evidence>
<accession>A0A6A6Z417</accession>
<keyword evidence="3" id="KW-1185">Reference proteome</keyword>
<reference evidence="4" key="3">
    <citation type="submission" date="2025-04" db="UniProtKB">
        <authorList>
            <consortium name="RefSeq"/>
        </authorList>
    </citation>
    <scope>IDENTIFICATION</scope>
    <source>
        <strain evidence="4">CBS 304.34</strain>
    </source>
</reference>
<reference evidence="2 4" key="1">
    <citation type="journal article" date="2020" name="Stud. Mycol.">
        <title>101 Dothideomycetes genomes: a test case for predicting lifestyles and emergence of pathogens.</title>
        <authorList>
            <person name="Haridas S."/>
            <person name="Albert R."/>
            <person name="Binder M."/>
            <person name="Bloem J."/>
            <person name="Labutti K."/>
            <person name="Salamov A."/>
            <person name="Andreopoulos B."/>
            <person name="Baker S."/>
            <person name="Barry K."/>
            <person name="Bills G."/>
            <person name="Bluhm B."/>
            <person name="Cannon C."/>
            <person name="Castanera R."/>
            <person name="Culley D."/>
            <person name="Daum C."/>
            <person name="Ezra D."/>
            <person name="Gonzalez J."/>
            <person name="Henrissat B."/>
            <person name="Kuo A."/>
            <person name="Liang C."/>
            <person name="Lipzen A."/>
            <person name="Lutzoni F."/>
            <person name="Magnuson J."/>
            <person name="Mondo S."/>
            <person name="Nolan M."/>
            <person name="Ohm R."/>
            <person name="Pangilinan J."/>
            <person name="Park H.-J."/>
            <person name="Ramirez L."/>
            <person name="Alfaro M."/>
            <person name="Sun H."/>
            <person name="Tritt A."/>
            <person name="Yoshinaga Y."/>
            <person name="Zwiers L.-H."/>
            <person name="Turgeon B."/>
            <person name="Goodwin S."/>
            <person name="Spatafora J."/>
            <person name="Crous P."/>
            <person name="Grigoriev I."/>
        </authorList>
    </citation>
    <scope>NUCLEOTIDE SEQUENCE</scope>
    <source>
        <strain evidence="2 4">CBS 304.34</strain>
    </source>
</reference>
<name>A0A6A6Z417_9PEZI</name>
<dbReference type="EMBL" id="MU003693">
    <property type="protein sequence ID" value="KAF2815780.1"/>
    <property type="molecule type" value="Genomic_DNA"/>
</dbReference>
<dbReference type="RefSeq" id="XP_033582744.1">
    <property type="nucleotide sequence ID" value="XM_033718754.1"/>
</dbReference>
<gene>
    <name evidence="2 4" type="ORF">BDZ99DRAFT_457734</name>
</gene>
<feature type="region of interest" description="Disordered" evidence="1">
    <location>
        <begin position="1"/>
        <end position="67"/>
    </location>
</feature>
<dbReference type="Proteomes" id="UP000504636">
    <property type="component" value="Unplaced"/>
</dbReference>
<evidence type="ECO:0000256" key="1">
    <source>
        <dbReference type="SAM" id="MobiDB-lite"/>
    </source>
</evidence>
<sequence length="67" mass="7374">MTRAAYHTLPPLAHTQPNPTPPRYRTTDTRTVLPRCPAPPVCHQIPNNPEPSLSPLISTKPVESSHS</sequence>
<proteinExistence type="predicted"/>
<protein>
    <submittedName>
        <fullName evidence="2 4">Uncharacterized protein</fullName>
    </submittedName>
</protein>
<dbReference type="GeneID" id="54459647"/>